<dbReference type="InterPro" id="IPR040690">
    <property type="entry name" value="FtsX_ECD"/>
</dbReference>
<feature type="domain" description="FtsX extracellular" evidence="15">
    <location>
        <begin position="37"/>
        <end position="140"/>
    </location>
</feature>
<comment type="subunit">
    <text evidence="4">Forms a membrane-associated complex with FtsE.</text>
</comment>
<sequence>MTIAVIVTMGVSLSLLGAGILTAMEVDLAKRSLYNKVEISVFLCTEQTQGGRCAPGKATTDAQREQIQQTLEANPEVSEVVYESKEAAFEEFKRVFAESPVVDSRTAADMQDSFRVKLVNPENYAGVVSEAKGLQGVQAVQDLHSVLDPMFKWLGALQWATITMSALLLLAGALQIANTIRMAAFTRRREIGIMRLVGASNLYILLPFLLESLVAGLIGIVIAAGALTAGYWFVIVENAQTSITALPWIGWTDLATAIVAIAVVGIALAVIPTLLATRKYLRI</sequence>
<evidence type="ECO:0000259" key="14">
    <source>
        <dbReference type="Pfam" id="PF02687"/>
    </source>
</evidence>
<keyword evidence="8 13" id="KW-0812">Transmembrane</keyword>
<dbReference type="Pfam" id="PF18075">
    <property type="entry name" value="FtsX_ECD"/>
    <property type="match status" value="1"/>
</dbReference>
<dbReference type="Pfam" id="PF02687">
    <property type="entry name" value="FtsX"/>
    <property type="match status" value="1"/>
</dbReference>
<keyword evidence="7 12" id="KW-0132">Cell division</keyword>
<organism evidence="16 17">
    <name type="scientific">Tessaracoccus aquimaris</name>
    <dbReference type="NCBI Taxonomy" id="1332264"/>
    <lineage>
        <taxon>Bacteria</taxon>
        <taxon>Bacillati</taxon>
        <taxon>Actinomycetota</taxon>
        <taxon>Actinomycetes</taxon>
        <taxon>Propionibacteriales</taxon>
        <taxon>Propionibacteriaceae</taxon>
        <taxon>Tessaracoccus</taxon>
    </lineage>
</organism>
<keyword evidence="10 12" id="KW-0472">Membrane</keyword>
<dbReference type="InterPro" id="IPR003838">
    <property type="entry name" value="ABC3_permease_C"/>
</dbReference>
<dbReference type="Proteomes" id="UP000188145">
    <property type="component" value="Chromosome"/>
</dbReference>
<evidence type="ECO:0000313" key="17">
    <source>
        <dbReference type="Proteomes" id="UP000188145"/>
    </source>
</evidence>
<evidence type="ECO:0000256" key="3">
    <source>
        <dbReference type="ARBA" id="ARBA00007379"/>
    </source>
</evidence>
<evidence type="ECO:0000256" key="11">
    <source>
        <dbReference type="ARBA" id="ARBA00023306"/>
    </source>
</evidence>
<dbReference type="InterPro" id="IPR004513">
    <property type="entry name" value="FtsX"/>
</dbReference>
<evidence type="ECO:0000313" key="16">
    <source>
        <dbReference type="EMBL" id="AQP46952.1"/>
    </source>
</evidence>
<dbReference type="KEGG" id="tes:BW730_04870"/>
<dbReference type="NCBIfam" id="NF038346">
    <property type="entry name" value="FtsX_actino"/>
    <property type="match status" value="1"/>
</dbReference>
<comment type="function">
    <text evidence="1">Part of the ABC transporter FtsEX involved in cellular division.</text>
</comment>
<keyword evidence="17" id="KW-1185">Reference proteome</keyword>
<reference evidence="17" key="1">
    <citation type="submission" date="2017-02" db="EMBL/GenBank/DDBJ databases">
        <title>Tessaracoccus aquaemaris sp. nov., isolated from the intestine of a Korean rockfish, Sebastes schlegelii, in a marine aquaculture pond.</title>
        <authorList>
            <person name="Tak E.J."/>
            <person name="Bae J.-W."/>
        </authorList>
    </citation>
    <scope>NUCLEOTIDE SEQUENCE [LARGE SCALE GENOMIC DNA]</scope>
    <source>
        <strain evidence="17">NSG39</strain>
    </source>
</reference>
<accession>A0A1Q2CLG7</accession>
<evidence type="ECO:0000256" key="10">
    <source>
        <dbReference type="ARBA" id="ARBA00023136"/>
    </source>
</evidence>
<evidence type="ECO:0000256" key="2">
    <source>
        <dbReference type="ARBA" id="ARBA00004651"/>
    </source>
</evidence>
<name>A0A1Q2CLG7_9ACTN</name>
<evidence type="ECO:0000256" key="12">
    <source>
        <dbReference type="PIRNR" id="PIRNR003097"/>
    </source>
</evidence>
<dbReference type="GO" id="GO:0005886">
    <property type="term" value="C:plasma membrane"/>
    <property type="evidence" value="ECO:0007669"/>
    <property type="project" value="UniProtKB-SubCell"/>
</dbReference>
<feature type="transmembrane region" description="Helical" evidence="13">
    <location>
        <begin position="156"/>
        <end position="180"/>
    </location>
</feature>
<comment type="similarity">
    <text evidence="3 12">Belongs to the ABC-4 integral membrane protein family. FtsX subfamily.</text>
</comment>
<evidence type="ECO:0000256" key="8">
    <source>
        <dbReference type="ARBA" id="ARBA00022692"/>
    </source>
</evidence>
<feature type="domain" description="ABC3 transporter permease C-terminal" evidence="14">
    <location>
        <begin position="163"/>
        <end position="279"/>
    </location>
</feature>
<evidence type="ECO:0000256" key="1">
    <source>
        <dbReference type="ARBA" id="ARBA00003552"/>
    </source>
</evidence>
<dbReference type="Gene3D" id="3.30.70.3040">
    <property type="match status" value="1"/>
</dbReference>
<evidence type="ECO:0000256" key="5">
    <source>
        <dbReference type="ARBA" id="ARBA00021907"/>
    </source>
</evidence>
<evidence type="ECO:0000256" key="7">
    <source>
        <dbReference type="ARBA" id="ARBA00022618"/>
    </source>
</evidence>
<dbReference type="PIRSF" id="PIRSF003097">
    <property type="entry name" value="FtsX"/>
    <property type="match status" value="1"/>
</dbReference>
<dbReference type="PANTHER" id="PTHR47755">
    <property type="entry name" value="CELL DIVISION PROTEIN FTSX"/>
    <property type="match status" value="1"/>
</dbReference>
<keyword evidence="6 12" id="KW-1003">Cell membrane</keyword>
<protein>
    <recommendedName>
        <fullName evidence="5 12">Cell division protein FtsX</fullName>
    </recommendedName>
</protein>
<proteinExistence type="inferred from homology"/>
<dbReference type="AlphaFoldDB" id="A0A1Q2CLG7"/>
<evidence type="ECO:0000256" key="6">
    <source>
        <dbReference type="ARBA" id="ARBA00022475"/>
    </source>
</evidence>
<dbReference type="OrthoDB" id="9812531at2"/>
<dbReference type="STRING" id="1332264.BW730_04870"/>
<keyword evidence="9 13" id="KW-1133">Transmembrane helix</keyword>
<evidence type="ECO:0000256" key="9">
    <source>
        <dbReference type="ARBA" id="ARBA00022989"/>
    </source>
</evidence>
<dbReference type="InterPro" id="IPR047929">
    <property type="entry name" value="FtsX_actino"/>
</dbReference>
<dbReference type="PANTHER" id="PTHR47755:SF1">
    <property type="entry name" value="CELL DIVISION PROTEIN FTSX"/>
    <property type="match status" value="1"/>
</dbReference>
<dbReference type="GO" id="GO:0051301">
    <property type="term" value="P:cell division"/>
    <property type="evidence" value="ECO:0007669"/>
    <property type="project" value="UniProtKB-KW"/>
</dbReference>
<evidence type="ECO:0000256" key="13">
    <source>
        <dbReference type="SAM" id="Phobius"/>
    </source>
</evidence>
<keyword evidence="11 12" id="KW-0131">Cell cycle</keyword>
<feature type="transmembrane region" description="Helical" evidence="13">
    <location>
        <begin position="201"/>
        <end position="234"/>
    </location>
</feature>
<feature type="transmembrane region" description="Helical" evidence="13">
    <location>
        <begin position="254"/>
        <end position="276"/>
    </location>
</feature>
<evidence type="ECO:0000259" key="15">
    <source>
        <dbReference type="Pfam" id="PF18075"/>
    </source>
</evidence>
<dbReference type="EMBL" id="CP019606">
    <property type="protein sequence ID" value="AQP46952.1"/>
    <property type="molecule type" value="Genomic_DNA"/>
</dbReference>
<comment type="subcellular location">
    <subcellularLocation>
        <location evidence="2">Cell membrane</location>
        <topology evidence="2">Multi-pass membrane protein</topology>
    </subcellularLocation>
</comment>
<evidence type="ECO:0000256" key="4">
    <source>
        <dbReference type="ARBA" id="ARBA00011160"/>
    </source>
</evidence>
<gene>
    <name evidence="16" type="ORF">BW730_04870</name>
</gene>